<dbReference type="SUPFAM" id="SSF49401">
    <property type="entry name" value="Bacterial adhesins"/>
    <property type="match status" value="1"/>
</dbReference>
<feature type="signal peptide" evidence="1">
    <location>
        <begin position="1"/>
        <end position="18"/>
    </location>
</feature>
<name>A0A376M4T1_ECOLX</name>
<proteinExistence type="predicted"/>
<organism evidence="2 3">
    <name type="scientific">Escherichia coli</name>
    <dbReference type="NCBI Taxonomy" id="562"/>
    <lineage>
        <taxon>Bacteria</taxon>
        <taxon>Pseudomonadati</taxon>
        <taxon>Pseudomonadota</taxon>
        <taxon>Gammaproteobacteria</taxon>
        <taxon>Enterobacterales</taxon>
        <taxon>Enterobacteriaceae</taxon>
        <taxon>Escherichia</taxon>
    </lineage>
</organism>
<evidence type="ECO:0000313" key="2">
    <source>
        <dbReference type="EMBL" id="STF93019.1"/>
    </source>
</evidence>
<protein>
    <submittedName>
        <fullName evidence="2">Fimbrial protein</fullName>
    </submittedName>
</protein>
<reference evidence="2 3" key="1">
    <citation type="submission" date="2018-06" db="EMBL/GenBank/DDBJ databases">
        <authorList>
            <consortium name="Pathogen Informatics"/>
            <person name="Doyle S."/>
        </authorList>
    </citation>
    <scope>NUCLEOTIDE SEQUENCE [LARGE SCALE GENOMIC DNA]</scope>
    <source>
        <strain evidence="2 3">NCTC7927</strain>
    </source>
</reference>
<dbReference type="GO" id="GO:0009289">
    <property type="term" value="C:pilus"/>
    <property type="evidence" value="ECO:0007669"/>
    <property type="project" value="InterPro"/>
</dbReference>
<keyword evidence="1" id="KW-0732">Signal</keyword>
<dbReference type="AlphaFoldDB" id="A0A376M4T1"/>
<feature type="chain" id="PRO_5016590528" evidence="1">
    <location>
        <begin position="19"/>
        <end position="109"/>
    </location>
</feature>
<dbReference type="GO" id="GO:0007155">
    <property type="term" value="P:cell adhesion"/>
    <property type="evidence" value="ECO:0007669"/>
    <property type="project" value="InterPro"/>
</dbReference>
<dbReference type="InterPro" id="IPR008966">
    <property type="entry name" value="Adhesion_dom_sf"/>
</dbReference>
<dbReference type="Proteomes" id="UP000254043">
    <property type="component" value="Unassembled WGS sequence"/>
</dbReference>
<dbReference type="EMBL" id="UGAK01000003">
    <property type="protein sequence ID" value="STF93019.1"/>
    <property type="molecule type" value="Genomic_DNA"/>
</dbReference>
<evidence type="ECO:0000313" key="3">
    <source>
        <dbReference type="Proteomes" id="UP000254043"/>
    </source>
</evidence>
<gene>
    <name evidence="2" type="ORF">NCTC7927_01763</name>
</gene>
<evidence type="ECO:0000256" key="1">
    <source>
        <dbReference type="SAM" id="SignalP"/>
    </source>
</evidence>
<accession>A0A376M4T1</accession>
<dbReference type="InterPro" id="IPR036937">
    <property type="entry name" value="Adhesion_dom_fimbrial_sf"/>
</dbReference>
<sequence>MKRLSLILLSAFCTITYAAPEDITFTGTLIEPPVCTVSNGDDIEIQFIDVIIDNIDGVNYRKDVPYQITCDPDITDDAWVMTLTWTGTQTSYNYAAIQTDVTGLGIELQ</sequence>
<dbReference type="Gene3D" id="2.60.40.1090">
    <property type="entry name" value="Fimbrial-type adhesion domain"/>
    <property type="match status" value="1"/>
</dbReference>